<dbReference type="PANTHER" id="PTHR43877:SF2">
    <property type="entry name" value="AMINOALKYLPHOSPHONATE N-ACETYLTRANSFERASE-RELATED"/>
    <property type="match status" value="1"/>
</dbReference>
<dbReference type="AlphaFoldDB" id="A0A0D0PL46"/>
<comment type="caution">
    <text evidence="6">The sequence shown here is derived from an EMBL/GenBank/DDBJ whole genome shotgun (WGS) entry which is preliminary data.</text>
</comment>
<dbReference type="InterPro" id="IPR000182">
    <property type="entry name" value="GNAT_dom"/>
</dbReference>
<dbReference type="PIRSF" id="PIRSF021524">
    <property type="entry name" value="MSH_acetyltransferase"/>
    <property type="match status" value="1"/>
</dbReference>
<sequence>MQTAENTSGGGRVERVEVLTAEQAEAVRELLAEAARTDGREAVSEAGRLRIRPDRPRPGVRHLVQLADGRVTGYAQVEGEHPGTVELTVAPSERGRGLGGALVHAVLDGADGELNFWAHGGLPAARHLAEVHGAVLVRELRQMRRTAEAPEPVPMPAGVELRTFEPGRDEQAWLALNALAFAHHPEQGSWTEQDLAERMAEPWFDPKGFFLAERDGRLVGYHWTKIQPDGLGEVYVVGVDPAEQGGGLGKALTAAGLRHLILERGLPTVMLYVDADNAAAVRVYERLGFAIHEVDLMYRWEPSAGR</sequence>
<accession>A0A0D0PL46</accession>
<feature type="binding site" evidence="4">
    <location>
        <begin position="277"/>
        <end position="282"/>
    </location>
    <ligand>
        <name>acetyl-CoA</name>
        <dbReference type="ChEBI" id="CHEBI:57288"/>
        <label>2</label>
    </ligand>
</feature>
<name>A0A0D0PL46_KITGR</name>
<dbReference type="PATRIC" id="fig|2064.6.peg.6602"/>
<keyword evidence="1 4" id="KW-0808">Transferase</keyword>
<feature type="binding site" evidence="4">
    <location>
        <position position="233"/>
    </location>
    <ligand>
        <name>1D-myo-inositol 2-(L-cysteinylamino)-2-deoxy-alpha-D-glucopyranoside</name>
        <dbReference type="ChEBI" id="CHEBI:58887"/>
    </ligand>
</feature>
<comment type="similarity">
    <text evidence="4">Belongs to the acetyltransferase family. MshD subfamily.</text>
</comment>
<dbReference type="PROSITE" id="PS51186">
    <property type="entry name" value="GNAT"/>
    <property type="match status" value="2"/>
</dbReference>
<feature type="domain" description="N-acetyltransferase" evidence="5">
    <location>
        <begin position="14"/>
        <end position="156"/>
    </location>
</feature>
<evidence type="ECO:0000256" key="2">
    <source>
        <dbReference type="ARBA" id="ARBA00022737"/>
    </source>
</evidence>
<feature type="binding site" evidence="4">
    <location>
        <begin position="244"/>
        <end position="250"/>
    </location>
    <ligand>
        <name>acetyl-CoA</name>
        <dbReference type="ChEBI" id="CHEBI:57288"/>
        <label>2</label>
    </ligand>
</feature>
<evidence type="ECO:0000313" key="7">
    <source>
        <dbReference type="Proteomes" id="UP000032066"/>
    </source>
</evidence>
<feature type="binding site" evidence="4">
    <location>
        <begin position="87"/>
        <end position="89"/>
    </location>
    <ligand>
        <name>acetyl-CoA</name>
        <dbReference type="ChEBI" id="CHEBI:57288"/>
        <label>1</label>
    </ligand>
</feature>
<evidence type="ECO:0000256" key="1">
    <source>
        <dbReference type="ARBA" id="ARBA00022679"/>
    </source>
</evidence>
<evidence type="ECO:0000313" key="6">
    <source>
        <dbReference type="EMBL" id="KIQ63199.1"/>
    </source>
</evidence>
<dbReference type="CDD" id="cd04301">
    <property type="entry name" value="NAT_SF"/>
    <property type="match status" value="1"/>
</dbReference>
<keyword evidence="7" id="KW-1185">Reference proteome</keyword>
<dbReference type="OrthoDB" id="3208058at2"/>
<dbReference type="STRING" id="2064.TR51_31155"/>
<feature type="domain" description="N-acetyltransferase" evidence="5">
    <location>
        <begin position="159"/>
        <end position="306"/>
    </location>
</feature>
<feature type="binding site" evidence="4">
    <location>
        <position position="225"/>
    </location>
    <ligand>
        <name>1D-myo-inositol 2-(L-cysteinylamino)-2-deoxy-alpha-D-glucopyranoside</name>
        <dbReference type="ChEBI" id="CHEBI:58887"/>
    </ligand>
</feature>
<dbReference type="RefSeq" id="WP_043915552.1">
    <property type="nucleotide sequence ID" value="NZ_JXZB01000004.1"/>
</dbReference>
<dbReference type="InterPro" id="IPR050832">
    <property type="entry name" value="Bact_Acetyltransf"/>
</dbReference>
<dbReference type="SUPFAM" id="SSF55729">
    <property type="entry name" value="Acyl-CoA N-acyltransferases (Nat)"/>
    <property type="match status" value="1"/>
</dbReference>
<comment type="function">
    <text evidence="4">Catalyzes the transfer of acetyl from acetyl-CoA to desacetylmycothiol (Cys-GlcN-Ins) to form mycothiol.</text>
</comment>
<dbReference type="Proteomes" id="UP000032066">
    <property type="component" value="Unassembled WGS sequence"/>
</dbReference>
<dbReference type="EC" id="2.3.1.189" evidence="4"/>
<dbReference type="Pfam" id="PF00583">
    <property type="entry name" value="Acetyltransf_1"/>
    <property type="match status" value="2"/>
</dbReference>
<dbReference type="InterPro" id="IPR017813">
    <property type="entry name" value="Mycothiol_AcTrfase"/>
</dbReference>
<feature type="binding site" evidence="4">
    <location>
        <position position="186"/>
    </location>
    <ligand>
        <name>1D-myo-inositol 2-(L-cysteinylamino)-2-deoxy-alpha-D-glucopyranoside</name>
        <dbReference type="ChEBI" id="CHEBI:58887"/>
    </ligand>
</feature>
<keyword evidence="3 4" id="KW-0012">Acyltransferase</keyword>
<comment type="subunit">
    <text evidence="4">Monomer.</text>
</comment>
<comment type="caution">
    <text evidence="4">Lacks conserved residue(s) required for the propagation of feature annotation.</text>
</comment>
<dbReference type="PANTHER" id="PTHR43877">
    <property type="entry name" value="AMINOALKYLPHOSPHONATE N-ACETYLTRANSFERASE-RELATED-RELATED"/>
    <property type="match status" value="1"/>
</dbReference>
<feature type="binding site" evidence="4">
    <location>
        <begin position="237"/>
        <end position="239"/>
    </location>
    <ligand>
        <name>acetyl-CoA</name>
        <dbReference type="ChEBI" id="CHEBI:57288"/>
        <label>2</label>
    </ligand>
</feature>
<dbReference type="GO" id="GO:0035447">
    <property type="term" value="F:mycothiol synthase activity"/>
    <property type="evidence" value="ECO:0007669"/>
    <property type="project" value="UniProtKB-UniRule"/>
</dbReference>
<organism evidence="6 7">
    <name type="scientific">Kitasatospora griseola</name>
    <name type="common">Streptomyces griseolosporeus</name>
    <dbReference type="NCBI Taxonomy" id="2064"/>
    <lineage>
        <taxon>Bacteria</taxon>
        <taxon>Bacillati</taxon>
        <taxon>Actinomycetota</taxon>
        <taxon>Actinomycetes</taxon>
        <taxon>Kitasatosporales</taxon>
        <taxon>Streptomycetaceae</taxon>
        <taxon>Kitasatospora</taxon>
    </lineage>
</organism>
<dbReference type="InterPro" id="IPR016181">
    <property type="entry name" value="Acyl_CoA_acyltransferase"/>
</dbReference>
<dbReference type="NCBIfam" id="TIGR03448">
    <property type="entry name" value="mycothiol_MshD"/>
    <property type="match status" value="1"/>
</dbReference>
<keyword evidence="2 4" id="KW-0677">Repeat</keyword>
<evidence type="ECO:0000256" key="3">
    <source>
        <dbReference type="ARBA" id="ARBA00023315"/>
    </source>
</evidence>
<reference evidence="6 7" key="1">
    <citation type="submission" date="2015-02" db="EMBL/GenBank/DDBJ databases">
        <title>Draft genome sequence of Kitasatospora griseola MF730-N6, a bafilomycin, terpentecin and satosporin producer.</title>
        <authorList>
            <person name="Arens J.C."/>
            <person name="Haltli B."/>
            <person name="Kerr R.G."/>
        </authorList>
    </citation>
    <scope>NUCLEOTIDE SEQUENCE [LARGE SCALE GENOMIC DNA]</scope>
    <source>
        <strain evidence="6 7">MF730-N6</strain>
    </source>
</reference>
<evidence type="ECO:0000259" key="5">
    <source>
        <dbReference type="PROSITE" id="PS51186"/>
    </source>
</evidence>
<feature type="binding site" evidence="4">
    <location>
        <position position="45"/>
    </location>
    <ligand>
        <name>1D-myo-inositol 2-(L-cysteinylamino)-2-deoxy-alpha-D-glucopyranoside</name>
        <dbReference type="ChEBI" id="CHEBI:58887"/>
    </ligand>
</feature>
<gene>
    <name evidence="4" type="primary">mshD</name>
    <name evidence="6" type="ORF">TR51_31155</name>
</gene>
<feature type="binding site" evidence="4">
    <location>
        <position position="272"/>
    </location>
    <ligand>
        <name>1D-myo-inositol 2-(L-cysteinylamino)-2-deoxy-alpha-D-glucopyranoside</name>
        <dbReference type="ChEBI" id="CHEBI:58887"/>
    </ligand>
</feature>
<dbReference type="GO" id="GO:0010125">
    <property type="term" value="P:mycothiol biosynthetic process"/>
    <property type="evidence" value="ECO:0007669"/>
    <property type="project" value="UniProtKB-UniRule"/>
</dbReference>
<evidence type="ECO:0000256" key="4">
    <source>
        <dbReference type="HAMAP-Rule" id="MF_01698"/>
    </source>
</evidence>
<comment type="catalytic activity">
    <reaction evidence="4">
        <text>1D-myo-inositol 2-(L-cysteinylamino)-2-deoxy-alpha-D-glucopyranoside + acetyl-CoA = mycothiol + CoA + H(+)</text>
        <dbReference type="Rhea" id="RHEA:26172"/>
        <dbReference type="ChEBI" id="CHEBI:15378"/>
        <dbReference type="ChEBI" id="CHEBI:16768"/>
        <dbReference type="ChEBI" id="CHEBI:57287"/>
        <dbReference type="ChEBI" id="CHEBI:57288"/>
        <dbReference type="ChEBI" id="CHEBI:58887"/>
        <dbReference type="EC" id="2.3.1.189"/>
    </reaction>
</comment>
<dbReference type="HAMAP" id="MF_01698">
    <property type="entry name" value="MshD"/>
    <property type="match status" value="1"/>
</dbReference>
<proteinExistence type="inferred from homology"/>
<dbReference type="Gene3D" id="3.40.630.30">
    <property type="match status" value="1"/>
</dbReference>
<dbReference type="EMBL" id="JXZB01000004">
    <property type="protein sequence ID" value="KIQ63199.1"/>
    <property type="molecule type" value="Genomic_DNA"/>
</dbReference>
<protein>
    <recommendedName>
        <fullName evidence="4">Mycothiol acetyltransferase</fullName>
        <shortName evidence="4">MSH acetyltransferase</shortName>
        <ecNumber evidence="4">2.3.1.189</ecNumber>
    </recommendedName>
    <alternativeName>
        <fullName evidence="4">Mycothiol synthase</fullName>
    </alternativeName>
</protein>